<dbReference type="Proteomes" id="UP001286313">
    <property type="component" value="Unassembled WGS sequence"/>
</dbReference>
<gene>
    <name evidence="1" type="ORF">Pcinc_007227</name>
</gene>
<sequence length="113" mass="12724">MFIKVVHCSSDVVFDRYYDISIKEERMTRGGQASVAIGRLIEGRNVPLPAKWDTFMAQPENKADMVNFLSKQLMLKASANKTVVVSGGFVDEELVESSDPEVDTDKLKRQIQK</sequence>
<evidence type="ECO:0000313" key="1">
    <source>
        <dbReference type="EMBL" id="KAK3888753.1"/>
    </source>
</evidence>
<dbReference type="AlphaFoldDB" id="A0AAE1GFP9"/>
<keyword evidence="2" id="KW-1185">Reference proteome</keyword>
<comment type="caution">
    <text evidence="1">The sequence shown here is derived from an EMBL/GenBank/DDBJ whole genome shotgun (WGS) entry which is preliminary data.</text>
</comment>
<organism evidence="1 2">
    <name type="scientific">Petrolisthes cinctipes</name>
    <name type="common">Flat porcelain crab</name>
    <dbReference type="NCBI Taxonomy" id="88211"/>
    <lineage>
        <taxon>Eukaryota</taxon>
        <taxon>Metazoa</taxon>
        <taxon>Ecdysozoa</taxon>
        <taxon>Arthropoda</taxon>
        <taxon>Crustacea</taxon>
        <taxon>Multicrustacea</taxon>
        <taxon>Malacostraca</taxon>
        <taxon>Eumalacostraca</taxon>
        <taxon>Eucarida</taxon>
        <taxon>Decapoda</taxon>
        <taxon>Pleocyemata</taxon>
        <taxon>Anomura</taxon>
        <taxon>Galatheoidea</taxon>
        <taxon>Porcellanidae</taxon>
        <taxon>Petrolisthes</taxon>
    </lineage>
</organism>
<protein>
    <submittedName>
        <fullName evidence="1">Uncharacterized protein</fullName>
    </submittedName>
</protein>
<accession>A0AAE1GFP9</accession>
<name>A0AAE1GFP9_PETCI</name>
<dbReference type="EMBL" id="JAWQEG010000535">
    <property type="protein sequence ID" value="KAK3888753.1"/>
    <property type="molecule type" value="Genomic_DNA"/>
</dbReference>
<reference evidence="1" key="1">
    <citation type="submission" date="2023-10" db="EMBL/GenBank/DDBJ databases">
        <title>Genome assemblies of two species of porcelain crab, Petrolisthes cinctipes and Petrolisthes manimaculis (Anomura: Porcellanidae).</title>
        <authorList>
            <person name="Angst P."/>
        </authorList>
    </citation>
    <scope>NUCLEOTIDE SEQUENCE</scope>
    <source>
        <strain evidence="1">PB745_01</strain>
        <tissue evidence="1">Gill</tissue>
    </source>
</reference>
<evidence type="ECO:0000313" key="2">
    <source>
        <dbReference type="Proteomes" id="UP001286313"/>
    </source>
</evidence>
<proteinExistence type="predicted"/>